<gene>
    <name evidence="2" type="ordered locus">Cpin_3036</name>
</gene>
<reference evidence="3" key="1">
    <citation type="submission" date="2009-08" db="EMBL/GenBank/DDBJ databases">
        <title>The complete genome of Chitinophaga pinensis DSM 2588.</title>
        <authorList>
            <consortium name="US DOE Joint Genome Institute (JGI-PGF)"/>
            <person name="Lucas S."/>
            <person name="Copeland A."/>
            <person name="Lapidus A."/>
            <person name="Glavina del Rio T."/>
            <person name="Dalin E."/>
            <person name="Tice H."/>
            <person name="Bruce D."/>
            <person name="Goodwin L."/>
            <person name="Pitluck S."/>
            <person name="Kyrpides N."/>
            <person name="Mavromatis K."/>
            <person name="Ivanova N."/>
            <person name="Mikhailova N."/>
            <person name="Sims D."/>
            <person name="Meinche L."/>
            <person name="Brettin T."/>
            <person name="Detter J.C."/>
            <person name="Han C."/>
            <person name="Larimer F."/>
            <person name="Land M."/>
            <person name="Hauser L."/>
            <person name="Markowitz V."/>
            <person name="Cheng J.-F."/>
            <person name="Hugenholtz P."/>
            <person name="Woyke T."/>
            <person name="Wu D."/>
            <person name="Spring S."/>
            <person name="Klenk H.-P."/>
            <person name="Eisen J.A."/>
        </authorList>
    </citation>
    <scope>NUCLEOTIDE SEQUENCE [LARGE SCALE GENOMIC DNA]</scope>
    <source>
        <strain evidence="3">ATCC 43595 / DSM 2588 / LMG 13176 / NBRC 15968 / NCIMB 11800 / UQM 2034</strain>
    </source>
</reference>
<keyword evidence="1" id="KW-1133">Transmembrane helix</keyword>
<accession>A0A979G488</accession>
<evidence type="ECO:0000313" key="3">
    <source>
        <dbReference type="Proteomes" id="UP000002215"/>
    </source>
</evidence>
<proteinExistence type="predicted"/>
<dbReference type="Proteomes" id="UP000002215">
    <property type="component" value="Chromosome"/>
</dbReference>
<name>A0A979G488_CHIPD</name>
<dbReference type="KEGG" id="cpi:Cpin_3036"/>
<protein>
    <submittedName>
        <fullName evidence="2">Uncharacterized protein</fullName>
    </submittedName>
</protein>
<evidence type="ECO:0000256" key="1">
    <source>
        <dbReference type="SAM" id="Phobius"/>
    </source>
</evidence>
<sequence length="62" mass="7692">MKNIGIFLKGAVFGGFIVYVFFFFFSKEWRVKRQKDLWDRRVREFRADTSRKHHYEYPAKIK</sequence>
<dbReference type="EMBL" id="CP001699">
    <property type="protein sequence ID" value="ACU60510.1"/>
    <property type="molecule type" value="Genomic_DNA"/>
</dbReference>
<reference evidence="2 3" key="2">
    <citation type="journal article" date="2010" name="Stand. Genomic Sci.">
        <title>Complete genome sequence of Chitinophaga pinensis type strain (UQM 2034).</title>
        <authorList>
            <person name="Glavina Del Rio T."/>
            <person name="Abt B."/>
            <person name="Spring S."/>
            <person name="Lapidus A."/>
            <person name="Nolan M."/>
            <person name="Tice H."/>
            <person name="Copeland A."/>
            <person name="Cheng J.F."/>
            <person name="Chen F."/>
            <person name="Bruce D."/>
            <person name="Goodwin L."/>
            <person name="Pitluck S."/>
            <person name="Ivanova N."/>
            <person name="Mavromatis K."/>
            <person name="Mikhailova N."/>
            <person name="Pati A."/>
            <person name="Chen A."/>
            <person name="Palaniappan K."/>
            <person name="Land M."/>
            <person name="Hauser L."/>
            <person name="Chang Y.J."/>
            <person name="Jeffries C.D."/>
            <person name="Chain P."/>
            <person name="Saunders E."/>
            <person name="Detter J.C."/>
            <person name="Brettin T."/>
            <person name="Rohde M."/>
            <person name="Goker M."/>
            <person name="Bristow J."/>
            <person name="Eisen J.A."/>
            <person name="Markowitz V."/>
            <person name="Hugenholtz P."/>
            <person name="Kyrpides N.C."/>
            <person name="Klenk H.P."/>
            <person name="Lucas S."/>
        </authorList>
    </citation>
    <scope>NUCLEOTIDE SEQUENCE [LARGE SCALE GENOMIC DNA]</scope>
    <source>
        <strain evidence="3">ATCC 43595 / DSM 2588 / LMG 13176 / NBRC 15968 / NCIMB 11800 / UQM 2034</strain>
    </source>
</reference>
<dbReference type="AlphaFoldDB" id="A0A979G488"/>
<keyword evidence="1" id="KW-0812">Transmembrane</keyword>
<feature type="transmembrane region" description="Helical" evidence="1">
    <location>
        <begin position="6"/>
        <end position="25"/>
    </location>
</feature>
<evidence type="ECO:0000313" key="2">
    <source>
        <dbReference type="EMBL" id="ACU60510.1"/>
    </source>
</evidence>
<keyword evidence="1" id="KW-0472">Membrane</keyword>
<organism evidence="2 3">
    <name type="scientific">Chitinophaga pinensis (strain ATCC 43595 / DSM 2588 / LMG 13176 / NBRC 15968 / NCIMB 11800 / UQM 2034)</name>
    <dbReference type="NCBI Taxonomy" id="485918"/>
    <lineage>
        <taxon>Bacteria</taxon>
        <taxon>Pseudomonadati</taxon>
        <taxon>Bacteroidota</taxon>
        <taxon>Chitinophagia</taxon>
        <taxon>Chitinophagales</taxon>
        <taxon>Chitinophagaceae</taxon>
        <taxon>Chitinophaga</taxon>
    </lineage>
</organism>